<sequence length="156" mass="18183">QTKLYKLIGFEPAKLITPQFLLDWKITNPDAPNFNVFMNLKISEEETVKVCPVGYFDPEETEGPCSFPNYRTRLLVLIENEDNDGEFRAEMIDDTHLRLLNGHDYENFWEQVGLNTKYISHPEEILADNFAYLMLESTVETPDLLINMDKLLKGEY</sequence>
<organism evidence="1">
    <name type="scientific">marine sediment metagenome</name>
    <dbReference type="NCBI Taxonomy" id="412755"/>
    <lineage>
        <taxon>unclassified sequences</taxon>
        <taxon>metagenomes</taxon>
        <taxon>ecological metagenomes</taxon>
    </lineage>
</organism>
<accession>X1CE14</accession>
<name>X1CE14_9ZZZZ</name>
<evidence type="ECO:0000313" key="1">
    <source>
        <dbReference type="EMBL" id="GAG94488.1"/>
    </source>
</evidence>
<proteinExistence type="predicted"/>
<dbReference type="AlphaFoldDB" id="X1CE14"/>
<dbReference type="EMBL" id="BART01022284">
    <property type="protein sequence ID" value="GAG94488.1"/>
    <property type="molecule type" value="Genomic_DNA"/>
</dbReference>
<reference evidence="1" key="1">
    <citation type="journal article" date="2014" name="Front. Microbiol.">
        <title>High frequency of phylogenetically diverse reductive dehalogenase-homologous genes in deep subseafloor sedimentary metagenomes.</title>
        <authorList>
            <person name="Kawai M."/>
            <person name="Futagami T."/>
            <person name="Toyoda A."/>
            <person name="Takaki Y."/>
            <person name="Nishi S."/>
            <person name="Hori S."/>
            <person name="Arai W."/>
            <person name="Tsubouchi T."/>
            <person name="Morono Y."/>
            <person name="Uchiyama I."/>
            <person name="Ito T."/>
            <person name="Fujiyama A."/>
            <person name="Inagaki F."/>
            <person name="Takami H."/>
        </authorList>
    </citation>
    <scope>NUCLEOTIDE SEQUENCE</scope>
    <source>
        <strain evidence="1">Expedition CK06-06</strain>
    </source>
</reference>
<feature type="non-terminal residue" evidence="1">
    <location>
        <position position="1"/>
    </location>
</feature>
<gene>
    <name evidence="1" type="ORF">S01H4_40836</name>
</gene>
<protein>
    <submittedName>
        <fullName evidence="1">Uncharacterized protein</fullName>
    </submittedName>
</protein>
<comment type="caution">
    <text evidence="1">The sequence shown here is derived from an EMBL/GenBank/DDBJ whole genome shotgun (WGS) entry which is preliminary data.</text>
</comment>